<reference evidence="1" key="1">
    <citation type="journal article" date="2020" name="bioRxiv">
        <title>Chromosome-level reference genome of the European wasp spider Argiope bruennichi: a resource for studies on range expansion and evolutionary adaptation.</title>
        <authorList>
            <person name="Sheffer M.M."/>
            <person name="Hoppe A."/>
            <person name="Krehenwinkel H."/>
            <person name="Uhl G."/>
            <person name="Kuss A.W."/>
            <person name="Jensen L."/>
            <person name="Jensen C."/>
            <person name="Gillespie R.G."/>
            <person name="Hoff K.J."/>
            <person name="Prost S."/>
        </authorList>
    </citation>
    <scope>NUCLEOTIDE SEQUENCE</scope>
</reference>
<gene>
    <name evidence="1" type="ORF">HNY73_013113</name>
</gene>
<dbReference type="EMBL" id="JABXBU010001863">
    <property type="protein sequence ID" value="KAF8782879.1"/>
    <property type="molecule type" value="Genomic_DNA"/>
</dbReference>
<accession>A0A8T0F1L8</accession>
<evidence type="ECO:0000313" key="2">
    <source>
        <dbReference type="Proteomes" id="UP000807504"/>
    </source>
</evidence>
<name>A0A8T0F1L8_ARGBR</name>
<comment type="caution">
    <text evidence="1">The sequence shown here is derived from an EMBL/GenBank/DDBJ whole genome shotgun (WGS) entry which is preliminary data.</text>
</comment>
<organism evidence="1 2">
    <name type="scientific">Argiope bruennichi</name>
    <name type="common">Wasp spider</name>
    <name type="synonym">Aranea bruennichi</name>
    <dbReference type="NCBI Taxonomy" id="94029"/>
    <lineage>
        <taxon>Eukaryota</taxon>
        <taxon>Metazoa</taxon>
        <taxon>Ecdysozoa</taxon>
        <taxon>Arthropoda</taxon>
        <taxon>Chelicerata</taxon>
        <taxon>Arachnida</taxon>
        <taxon>Araneae</taxon>
        <taxon>Araneomorphae</taxon>
        <taxon>Entelegynae</taxon>
        <taxon>Araneoidea</taxon>
        <taxon>Araneidae</taxon>
        <taxon>Argiope</taxon>
    </lineage>
</organism>
<protein>
    <submittedName>
        <fullName evidence="1">Uncharacterized protein</fullName>
    </submittedName>
</protein>
<dbReference type="Proteomes" id="UP000807504">
    <property type="component" value="Unassembled WGS sequence"/>
</dbReference>
<sequence>MTTCNPCKGIATCIRYGEKTVFPFADDLGELVLHRCRSDKGEDKKYNGKKDFRRCKGGLNIRHAMLRAHMTANSAVFNLSKSTPLVLMTIEDPNYQPIMEELCSTERYIDAEIVHRKMVADRLLNGLSSFHKFFQLKTKIKPIFLKNGKQQLGIEYLKYSNKRNKFQAENSKLVAYRISRTKKLIGRDFSPLSCKWNKYSTMLVTKSTKVTNNSLGNALILCDKGTVLNKSLKSMLLNRVLKKNNNC</sequence>
<keyword evidence="2" id="KW-1185">Reference proteome</keyword>
<reference evidence="1" key="2">
    <citation type="submission" date="2020-06" db="EMBL/GenBank/DDBJ databases">
        <authorList>
            <person name="Sheffer M."/>
        </authorList>
    </citation>
    <scope>NUCLEOTIDE SEQUENCE</scope>
</reference>
<dbReference type="AlphaFoldDB" id="A0A8T0F1L8"/>
<evidence type="ECO:0000313" key="1">
    <source>
        <dbReference type="EMBL" id="KAF8782879.1"/>
    </source>
</evidence>
<proteinExistence type="predicted"/>